<evidence type="ECO:0000259" key="2">
    <source>
        <dbReference type="Pfam" id="PF13387"/>
    </source>
</evidence>
<evidence type="ECO:0000313" key="7">
    <source>
        <dbReference type="Proteomes" id="UP000256542"/>
    </source>
</evidence>
<feature type="domain" description="DUF7840" evidence="3">
    <location>
        <begin position="401"/>
        <end position="618"/>
    </location>
</feature>
<gene>
    <name evidence="6" type="ORF">DFP81_101250</name>
</gene>
<sequence>MRFLIFLVLSSLSSSLFAAIALPLSDSEIDALAGKKEWRDLLHYHGVGAIKGSGSQIDDPNFFMSQQGNQSPAAELKATLAGFIQGPTLADTNQAAQCRYPARFFWLKKQRPDLPLQQIECPDFDPWFAQINGESVYLIFPAAYLNSPSSMYGHTLFRVKKKGNDAPLLDYAVNYAANADPDDNQLVFSYKGLTGGYPGVVSVMPYYQKVKEYNFLESRDIWEYKLDLTPFEVQQFIRHVWEMQSTQMSYYFFSENCSYQLLTLLDASSPRLNLADEFSLWAIPADTVRVLKKANMIDEASYRPSLLNRMSNMLTQIDDERIEVAKALVDNEQLDLTELDTYSDRDQAQILEVAYEYSRYLVARKKVTSSYLNGRSIKLLSLRSKRQRGEVFAPVEPPALRDDQGHLTQRLGLSLGTKDSNAYSVLEYRPSYHGLLDPPGGYLKGAELSMFSGSLRWDEAESVEVDTFSFINIRSFAPKNALVTPKSWQVNASLLRDESINDELVFRLKGGAGVTQEIGRSMFSVLLNGSASVDQDYQDGYRLEVGPELKWLWYGEQNNLQLGFEYLTDINLHNAERRSVNGVWAHQLAPNWQLRLKASHSWYEAQSWNDTSIQLLHYF</sequence>
<comment type="caution">
    <text evidence="6">The sequence shown here is derived from an EMBL/GenBank/DDBJ whole genome shotgun (WGS) entry which is preliminary data.</text>
</comment>
<evidence type="ECO:0000259" key="5">
    <source>
        <dbReference type="Pfam" id="PF25225"/>
    </source>
</evidence>
<dbReference type="Pfam" id="PF25224">
    <property type="entry name" value="DUF7842"/>
    <property type="match status" value="1"/>
</dbReference>
<feature type="domain" description="Lnb N-terminal periplasmic" evidence="2">
    <location>
        <begin position="124"/>
        <end position="293"/>
    </location>
</feature>
<dbReference type="AlphaFoldDB" id="A0A3E0DUZ3"/>
<proteinExistence type="predicted"/>
<dbReference type="Proteomes" id="UP000256542">
    <property type="component" value="Unassembled WGS sequence"/>
</dbReference>
<evidence type="ECO:0000259" key="4">
    <source>
        <dbReference type="Pfam" id="PF25224"/>
    </source>
</evidence>
<feature type="domain" description="DUF7843" evidence="5">
    <location>
        <begin position="31"/>
        <end position="110"/>
    </location>
</feature>
<evidence type="ECO:0000259" key="3">
    <source>
        <dbReference type="Pfam" id="PF25222"/>
    </source>
</evidence>
<keyword evidence="7" id="KW-1185">Reference proteome</keyword>
<name>A0A3E0DUZ3_9GAMM</name>
<dbReference type="InterPro" id="IPR057165">
    <property type="entry name" value="DUF7843"/>
</dbReference>
<reference evidence="6 7" key="1">
    <citation type="submission" date="2018-08" db="EMBL/GenBank/DDBJ databases">
        <title>Genomic Encyclopedia of Type Strains, Phase III (KMG-III): the genomes of soil and plant-associated and newly described type strains.</title>
        <authorList>
            <person name="Whitman W."/>
        </authorList>
    </citation>
    <scope>NUCLEOTIDE SEQUENCE [LARGE SCALE GENOMIC DNA]</scope>
    <source>
        <strain evidence="6 7">CECT 7375</strain>
    </source>
</reference>
<dbReference type="OrthoDB" id="9759948at2"/>
<keyword evidence="1" id="KW-0732">Signal</keyword>
<feature type="domain" description="DUF7842" evidence="4">
    <location>
        <begin position="301"/>
        <end position="385"/>
    </location>
</feature>
<feature type="chain" id="PRO_5017748628" evidence="1">
    <location>
        <begin position="19"/>
        <end position="619"/>
    </location>
</feature>
<organism evidence="6 7">
    <name type="scientific">Marinomonas pollencensis</name>
    <dbReference type="NCBI Taxonomy" id="491954"/>
    <lineage>
        <taxon>Bacteria</taxon>
        <taxon>Pseudomonadati</taxon>
        <taxon>Pseudomonadota</taxon>
        <taxon>Gammaproteobacteria</taxon>
        <taxon>Oceanospirillales</taxon>
        <taxon>Oceanospirillaceae</taxon>
        <taxon>Marinomonas</taxon>
    </lineage>
</organism>
<dbReference type="InterPro" id="IPR057164">
    <property type="entry name" value="DUF7842"/>
</dbReference>
<protein>
    <submittedName>
        <fullName evidence="6">Uncharacterized protein DUF4105</fullName>
    </submittedName>
</protein>
<dbReference type="InterPro" id="IPR057162">
    <property type="entry name" value="DUF7840"/>
</dbReference>
<feature type="signal peptide" evidence="1">
    <location>
        <begin position="1"/>
        <end position="18"/>
    </location>
</feature>
<accession>A0A3E0DUZ3</accession>
<evidence type="ECO:0000256" key="1">
    <source>
        <dbReference type="SAM" id="SignalP"/>
    </source>
</evidence>
<dbReference type="EMBL" id="QUNG01000001">
    <property type="protein sequence ID" value="REG86685.1"/>
    <property type="molecule type" value="Genomic_DNA"/>
</dbReference>
<dbReference type="RefSeq" id="WP_147299428.1">
    <property type="nucleotide sequence ID" value="NZ_QUNG01000001.1"/>
</dbReference>
<dbReference type="Pfam" id="PF25222">
    <property type="entry name" value="DUF7840"/>
    <property type="match status" value="1"/>
</dbReference>
<dbReference type="Pfam" id="PF25225">
    <property type="entry name" value="DUF7843"/>
    <property type="match status" value="1"/>
</dbReference>
<dbReference type="InterPro" id="IPR025178">
    <property type="entry name" value="Lnb_N"/>
</dbReference>
<evidence type="ECO:0000313" key="6">
    <source>
        <dbReference type="EMBL" id="REG86685.1"/>
    </source>
</evidence>
<dbReference type="Pfam" id="PF13387">
    <property type="entry name" value="Lnb_N"/>
    <property type="match status" value="1"/>
</dbReference>